<feature type="domain" description="DUF936" evidence="2">
    <location>
        <begin position="4"/>
        <end position="120"/>
    </location>
</feature>
<evidence type="ECO:0000259" key="2">
    <source>
        <dbReference type="Pfam" id="PF06075"/>
    </source>
</evidence>
<dbReference type="AlphaFoldDB" id="A0A6A1VMU4"/>
<dbReference type="EMBL" id="RXIC02000023">
    <property type="protein sequence ID" value="KAB1213257.1"/>
    <property type="molecule type" value="Genomic_DNA"/>
</dbReference>
<dbReference type="PANTHER" id="PTHR31928">
    <property type="entry name" value="EXPRESSED PROTEIN"/>
    <property type="match status" value="1"/>
</dbReference>
<evidence type="ECO:0000259" key="3">
    <source>
        <dbReference type="Pfam" id="PF21647"/>
    </source>
</evidence>
<dbReference type="InterPro" id="IPR048297">
    <property type="entry name" value="DUF936_dom_pln"/>
</dbReference>
<proteinExistence type="predicted"/>
<keyword evidence="5" id="KW-1185">Reference proteome</keyword>
<protein>
    <recommendedName>
        <fullName evidence="6">DUF936 domain-containing protein</fullName>
    </recommendedName>
</protein>
<feature type="domain" description="DUF6857" evidence="3">
    <location>
        <begin position="409"/>
        <end position="733"/>
    </location>
</feature>
<accession>A0A6A1VMU4</accession>
<dbReference type="InterPro" id="IPR010341">
    <property type="entry name" value="DUF936_pln"/>
</dbReference>
<feature type="compositionally biased region" description="Polar residues" evidence="1">
    <location>
        <begin position="393"/>
        <end position="403"/>
    </location>
</feature>
<gene>
    <name evidence="4" type="ORF">CJ030_MR5G009648</name>
</gene>
<dbReference type="Pfam" id="PF21647">
    <property type="entry name" value="DUF6857"/>
    <property type="match status" value="1"/>
</dbReference>
<reference evidence="4 5" key="1">
    <citation type="journal article" date="2019" name="Plant Biotechnol. J.">
        <title>The red bayberry genome and genetic basis of sex determination.</title>
        <authorList>
            <person name="Jia H.M."/>
            <person name="Jia H.J."/>
            <person name="Cai Q.L."/>
            <person name="Wang Y."/>
            <person name="Zhao H.B."/>
            <person name="Yang W.F."/>
            <person name="Wang G.Y."/>
            <person name="Li Y.H."/>
            <person name="Zhan D.L."/>
            <person name="Shen Y.T."/>
            <person name="Niu Q.F."/>
            <person name="Chang L."/>
            <person name="Qiu J."/>
            <person name="Zhao L."/>
            <person name="Xie H.B."/>
            <person name="Fu W.Y."/>
            <person name="Jin J."/>
            <person name="Li X.W."/>
            <person name="Jiao Y."/>
            <person name="Zhou C.C."/>
            <person name="Tu T."/>
            <person name="Chai C.Y."/>
            <person name="Gao J.L."/>
            <person name="Fan L.J."/>
            <person name="van de Weg E."/>
            <person name="Wang J.Y."/>
            <person name="Gao Z.S."/>
        </authorList>
    </citation>
    <scope>NUCLEOTIDE SEQUENCE [LARGE SCALE GENOMIC DNA]</scope>
    <source>
        <tissue evidence="4">Leaves</tissue>
    </source>
</reference>
<feature type="region of interest" description="Disordered" evidence="1">
    <location>
        <begin position="292"/>
        <end position="403"/>
    </location>
</feature>
<feature type="compositionally biased region" description="Basic and acidic residues" evidence="1">
    <location>
        <begin position="292"/>
        <end position="314"/>
    </location>
</feature>
<organism evidence="4 5">
    <name type="scientific">Morella rubra</name>
    <name type="common">Chinese bayberry</name>
    <dbReference type="NCBI Taxonomy" id="262757"/>
    <lineage>
        <taxon>Eukaryota</taxon>
        <taxon>Viridiplantae</taxon>
        <taxon>Streptophyta</taxon>
        <taxon>Embryophyta</taxon>
        <taxon>Tracheophyta</taxon>
        <taxon>Spermatophyta</taxon>
        <taxon>Magnoliopsida</taxon>
        <taxon>eudicotyledons</taxon>
        <taxon>Gunneridae</taxon>
        <taxon>Pentapetalae</taxon>
        <taxon>rosids</taxon>
        <taxon>fabids</taxon>
        <taxon>Fagales</taxon>
        <taxon>Myricaceae</taxon>
        <taxon>Morella</taxon>
    </lineage>
</organism>
<dbReference type="Proteomes" id="UP000516437">
    <property type="component" value="Chromosome 5"/>
</dbReference>
<dbReference type="InterPro" id="IPR049172">
    <property type="entry name" value="DUF6857_pln"/>
</dbReference>
<dbReference type="Pfam" id="PF06075">
    <property type="entry name" value="DUF936"/>
    <property type="match status" value="1"/>
</dbReference>
<feature type="region of interest" description="Disordered" evidence="1">
    <location>
        <begin position="135"/>
        <end position="183"/>
    </location>
</feature>
<dbReference type="OrthoDB" id="1908057at2759"/>
<feature type="compositionally biased region" description="Low complexity" evidence="1">
    <location>
        <begin position="316"/>
        <end position="337"/>
    </location>
</feature>
<comment type="caution">
    <text evidence="4">The sequence shown here is derived from an EMBL/GenBank/DDBJ whole genome shotgun (WGS) entry which is preliminary data.</text>
</comment>
<evidence type="ECO:0000313" key="5">
    <source>
        <dbReference type="Proteomes" id="UP000516437"/>
    </source>
</evidence>
<feature type="compositionally biased region" description="Polar residues" evidence="1">
    <location>
        <begin position="174"/>
        <end position="183"/>
    </location>
</feature>
<evidence type="ECO:0008006" key="6">
    <source>
        <dbReference type="Google" id="ProtNLM"/>
    </source>
</evidence>
<feature type="compositionally biased region" description="Basic and acidic residues" evidence="1">
    <location>
        <begin position="153"/>
        <end position="173"/>
    </location>
</feature>
<feature type="compositionally biased region" description="Polar residues" evidence="1">
    <location>
        <begin position="584"/>
        <end position="608"/>
    </location>
</feature>
<name>A0A6A1VMU4_9ROSI</name>
<feature type="region of interest" description="Disordered" evidence="1">
    <location>
        <begin position="584"/>
        <end position="612"/>
    </location>
</feature>
<evidence type="ECO:0000313" key="4">
    <source>
        <dbReference type="EMBL" id="KAB1213257.1"/>
    </source>
</evidence>
<evidence type="ECO:0000256" key="1">
    <source>
        <dbReference type="SAM" id="MobiDB-lite"/>
    </source>
</evidence>
<sequence length="752" mass="81088">MANLVPGVLLKLLQHMNTDIKVAGEHRSLLLQVVSIVPALAGGDLFPNQGFYLKVSDSTHATYVSLPDEHDDLILSDKIQLGQFIHVERLEAASPVPILRGVRPVPGRHPCVGNPEDIVATHSLGFLNNNSSLGLEPGEKVKSPKRLLGNNHGGEKERVKSNSVKEEKLDNKMRSFTRSQSQPLKPALKLDVQKESLGRMNSLNSRSIPSSPTSCYSLPTSFEKFTKGVKQQAEIRGGGKATAKFGVVEKANSVRSASPLLSGKVAAGNPIKSFVHGIELGAKALRKSWEGNMEVKSRESSKLRAAKHDLKPEVKSSASRLSTSSRISTSPRISTSSDRLPSKEENMVQSYAKPSKGEIMVQMSAKKVSGRSTLGDQEKPSKQFSPAGKKSSGEVSSNGLPANLSKVSLNSRRLTDGCVSWASLPSSLAKLGKEVMKHRDAAQMAAIEAMQEASAAESLLRCLSVYSDLSGSAKEDNPQPAVEQFLSLHASLNNARMVADSLLKSIPGGTSPDHEENLSEEAVKLLSDRRKHAASWVQAALATNLSLFAVFSKEPTLTRAPAPSPTQSQKAIPINQPVLVLENSTKNSSTKSQVKARQTVGSKLSQGTPRRLGDVSAISQKPQAQPPVEWVRGNGLGEAVDLTEILQMQSQEWFLGFVERFLDADVDTSALSDNGQIAGMLTQLKSVNDWLDKIGSSEDESESPHISAERIDSLRKKIYEYLLTHVESAAAALGGGSQLSPRIQATETKVRR</sequence>
<dbReference type="PANTHER" id="PTHR31928:SF4">
    <property type="entry name" value="OS08G0541500 PROTEIN"/>
    <property type="match status" value="1"/>
</dbReference>